<dbReference type="InterPro" id="IPR004089">
    <property type="entry name" value="MCPsignal_dom"/>
</dbReference>
<sequence>MKILNRLSITRKISLAFVIATFPLFLLLYLLISEKLIAIDFARNEIRGTEVIRHAQETMLAVAWLRLESEPSATLATIAAATAELANSVGGGNADLLDADLAQASLNKLRDLGRAAAPSAVDQAVAAMVTLIADVADRSNLTLDPDLDSYYTMDAVTVTIPTIVDKATQLAAMMGTGGGSAGPRSANDLAAVMMTVGGLRDGINRLIIDRDKAIAGNPDGSLRSATATSYEAALKATTDLASLADQAINQNESAGANGTRTGQQAGNVVDRTATLWRTANDQLIQLLERRIDGFHAGMRNALGMTAVLIALTAGVLLVIMRSISRPITLLTERMGQLAHNDLTVEIVGGARRDEIGAMARAVQVFKDNALDRARLEEAQVAERQAKERRQKAVDALIRGFSESMAGSLGAVSEQSQQMLSTAGKVSQAAANARREVGETNRAAAASTAAVGAVAAATEELSTSIDQIGTQVVRSADEAGEAARDAAVSRSRVAALVENSQRIGQIVGLITDIAAKTNLLALNATIEAARAGEAGRGFAVVAGEVKTLANQTAKATEEIVQQVSEIQGATRDTATVIEGVASRIDAITRIAEAVAAGVHQQGAATREIAERAQEVAASTAQVTGSIAEVENAAAVSDGASAEVTEAATALSQEAADLRREIEHFLTAVRSAEDQRRFERINVDLAVTVHIGGASVSDRMRNISAGGALLAQRHPLAPGAALDLDIAGFGSPIRAKVAGTSAYGTHLQFPLEPAHIQRVEAFIRPLRAAAA</sequence>
<dbReference type="Gene3D" id="2.40.10.220">
    <property type="entry name" value="predicted glycosyltransferase like domains"/>
    <property type="match status" value="1"/>
</dbReference>
<dbReference type="Gene3D" id="1.10.287.950">
    <property type="entry name" value="Methyl-accepting chemotaxis protein"/>
    <property type="match status" value="1"/>
</dbReference>
<dbReference type="Gene3D" id="6.10.340.10">
    <property type="match status" value="1"/>
</dbReference>
<evidence type="ECO:0000259" key="6">
    <source>
        <dbReference type="PROSITE" id="PS50111"/>
    </source>
</evidence>
<evidence type="ECO:0000259" key="7">
    <source>
        <dbReference type="PROSITE" id="PS50885"/>
    </source>
</evidence>
<dbReference type="GO" id="GO:0035438">
    <property type="term" value="F:cyclic-di-GMP binding"/>
    <property type="evidence" value="ECO:0007669"/>
    <property type="project" value="InterPro"/>
</dbReference>
<evidence type="ECO:0000313" key="9">
    <source>
        <dbReference type="Proteomes" id="UP000326641"/>
    </source>
</evidence>
<evidence type="ECO:0000256" key="2">
    <source>
        <dbReference type="ARBA" id="ARBA00029447"/>
    </source>
</evidence>
<dbReference type="SMART" id="SM00283">
    <property type="entry name" value="MA"/>
    <property type="match status" value="1"/>
</dbReference>
<dbReference type="SUPFAM" id="SSF58104">
    <property type="entry name" value="Methyl-accepting chemotaxis protein (MCP) signaling domain"/>
    <property type="match status" value="1"/>
</dbReference>
<evidence type="ECO:0000256" key="1">
    <source>
        <dbReference type="ARBA" id="ARBA00023224"/>
    </source>
</evidence>
<dbReference type="CDD" id="cd06225">
    <property type="entry name" value="HAMP"/>
    <property type="match status" value="1"/>
</dbReference>
<dbReference type="SUPFAM" id="SSF141371">
    <property type="entry name" value="PilZ domain-like"/>
    <property type="match status" value="1"/>
</dbReference>
<reference evidence="8" key="1">
    <citation type="submission" date="2018-11" db="EMBL/GenBank/DDBJ databases">
        <authorList>
            <person name="Onetto C."/>
        </authorList>
    </citation>
    <scope>NUCLEOTIDE SEQUENCE [LARGE SCALE GENOMIC DNA]</scope>
</reference>
<dbReference type="EMBL" id="UXAT02000037">
    <property type="protein sequence ID" value="VUX47324.1"/>
    <property type="molecule type" value="Genomic_DNA"/>
</dbReference>
<evidence type="ECO:0000256" key="5">
    <source>
        <dbReference type="SAM" id="Phobius"/>
    </source>
</evidence>
<organism evidence="8 9">
    <name type="scientific">Candidatus Defluviicoccus seviourii</name>
    <dbReference type="NCBI Taxonomy" id="2565273"/>
    <lineage>
        <taxon>Bacteria</taxon>
        <taxon>Pseudomonadati</taxon>
        <taxon>Pseudomonadota</taxon>
        <taxon>Alphaproteobacteria</taxon>
        <taxon>Rhodospirillales</taxon>
        <taxon>Rhodospirillaceae</taxon>
        <taxon>Defluviicoccus</taxon>
    </lineage>
</organism>
<dbReference type="InterPro" id="IPR009875">
    <property type="entry name" value="PilZ_domain"/>
</dbReference>
<dbReference type="PROSITE" id="PS50885">
    <property type="entry name" value="HAMP"/>
    <property type="match status" value="1"/>
</dbReference>
<keyword evidence="5" id="KW-0812">Transmembrane</keyword>
<comment type="caution">
    <text evidence="8">The sequence shown here is derived from an EMBL/GenBank/DDBJ whole genome shotgun (WGS) entry which is preliminary data.</text>
</comment>
<comment type="similarity">
    <text evidence="2">Belongs to the methyl-accepting chemotaxis (MCP) protein family.</text>
</comment>
<feature type="coiled-coil region" evidence="4">
    <location>
        <begin position="639"/>
        <end position="673"/>
    </location>
</feature>
<accession>A0A564WID9</accession>
<dbReference type="PANTHER" id="PTHR32089">
    <property type="entry name" value="METHYL-ACCEPTING CHEMOTAXIS PROTEIN MCPB"/>
    <property type="match status" value="1"/>
</dbReference>
<feature type="transmembrane region" description="Helical" evidence="5">
    <location>
        <begin position="12"/>
        <end position="32"/>
    </location>
</feature>
<dbReference type="Pfam" id="PF00672">
    <property type="entry name" value="HAMP"/>
    <property type="match status" value="1"/>
</dbReference>
<dbReference type="Pfam" id="PF00015">
    <property type="entry name" value="MCPsignal"/>
    <property type="match status" value="1"/>
</dbReference>
<evidence type="ECO:0000313" key="8">
    <source>
        <dbReference type="EMBL" id="VUX47324.1"/>
    </source>
</evidence>
<dbReference type="PANTHER" id="PTHR32089:SF112">
    <property type="entry name" value="LYSOZYME-LIKE PROTEIN-RELATED"/>
    <property type="match status" value="1"/>
</dbReference>
<keyword evidence="1 3" id="KW-0807">Transducer</keyword>
<dbReference type="AlphaFoldDB" id="A0A564WID9"/>
<name>A0A564WID9_9PROT</name>
<feature type="domain" description="Methyl-accepting transducer" evidence="6">
    <location>
        <begin position="414"/>
        <end position="636"/>
    </location>
</feature>
<protein>
    <submittedName>
        <fullName evidence="8">Methyl-accepting chemotaxis sensory transducer</fullName>
    </submittedName>
</protein>
<gene>
    <name evidence="8" type="ORF">DF3PA_420003</name>
</gene>
<dbReference type="Proteomes" id="UP000326641">
    <property type="component" value="Unassembled WGS sequence"/>
</dbReference>
<feature type="domain" description="HAMP" evidence="7">
    <location>
        <begin position="321"/>
        <end position="374"/>
    </location>
</feature>
<keyword evidence="9" id="KW-1185">Reference proteome</keyword>
<dbReference type="GO" id="GO:0007165">
    <property type="term" value="P:signal transduction"/>
    <property type="evidence" value="ECO:0007669"/>
    <property type="project" value="UniProtKB-KW"/>
</dbReference>
<proteinExistence type="inferred from homology"/>
<dbReference type="SMART" id="SM00304">
    <property type="entry name" value="HAMP"/>
    <property type="match status" value="1"/>
</dbReference>
<dbReference type="GO" id="GO:0016020">
    <property type="term" value="C:membrane"/>
    <property type="evidence" value="ECO:0007669"/>
    <property type="project" value="InterPro"/>
</dbReference>
<dbReference type="PROSITE" id="PS50111">
    <property type="entry name" value="CHEMOTAXIS_TRANSDUC_2"/>
    <property type="match status" value="1"/>
</dbReference>
<keyword evidence="5" id="KW-1133">Transmembrane helix</keyword>
<keyword evidence="4" id="KW-0175">Coiled coil</keyword>
<evidence type="ECO:0000256" key="4">
    <source>
        <dbReference type="SAM" id="Coils"/>
    </source>
</evidence>
<dbReference type="Pfam" id="PF07238">
    <property type="entry name" value="PilZ"/>
    <property type="match status" value="1"/>
</dbReference>
<evidence type="ECO:0000256" key="3">
    <source>
        <dbReference type="PROSITE-ProRule" id="PRU00284"/>
    </source>
</evidence>
<keyword evidence="5" id="KW-0472">Membrane</keyword>
<dbReference type="InterPro" id="IPR003660">
    <property type="entry name" value="HAMP_dom"/>
</dbReference>